<protein>
    <submittedName>
        <fullName evidence="1">Uncharacterized protein</fullName>
    </submittedName>
</protein>
<name>A0A2T4CXZ2_9GAMM</name>
<organism evidence="1">
    <name type="scientific">Pseudidiomarina aestuarii</name>
    <dbReference type="NCBI Taxonomy" id="624146"/>
    <lineage>
        <taxon>Bacteria</taxon>
        <taxon>Pseudomonadati</taxon>
        <taxon>Pseudomonadota</taxon>
        <taxon>Gammaproteobacteria</taxon>
        <taxon>Alteromonadales</taxon>
        <taxon>Idiomarinaceae</taxon>
        <taxon>Pseudidiomarina</taxon>
    </lineage>
</organism>
<evidence type="ECO:0000313" key="1">
    <source>
        <dbReference type="EMBL" id="PTB86392.1"/>
    </source>
</evidence>
<gene>
    <name evidence="1" type="ORF">C9940_02635</name>
</gene>
<proteinExistence type="predicted"/>
<reference evidence="1" key="1">
    <citation type="submission" date="2018-03" db="EMBL/GenBank/DDBJ databases">
        <title>Cross-interface Injection: A General Nanoliter Liquid Handling Method Applied to Single Cells Genome Amplification Automated Nanoliter Liquid Handling Applied to Single Cell Multiple Displacement Amplification.</title>
        <authorList>
            <person name="Yun J."/>
            <person name="Xu P."/>
            <person name="Xu J."/>
            <person name="Dai X."/>
            <person name="Wang Y."/>
            <person name="Zheng X."/>
            <person name="Cao C."/>
            <person name="Yi Q."/>
            <person name="Zhu Y."/>
            <person name="Wang L."/>
            <person name="Dong Z."/>
            <person name="Huang Y."/>
            <person name="Huang L."/>
            <person name="Du W."/>
        </authorList>
    </citation>
    <scope>NUCLEOTIDE SEQUENCE [LARGE SCALE GENOMIC DNA]</scope>
    <source>
        <strain evidence="1">Z-D3-2</strain>
    </source>
</reference>
<comment type="caution">
    <text evidence="1">The sequence shown here is derived from an EMBL/GenBank/DDBJ whole genome shotgun (WGS) entry which is preliminary data.</text>
</comment>
<dbReference type="AlphaFoldDB" id="A0A2T4CXZ2"/>
<accession>A0A2T4CXZ2</accession>
<sequence>MLLGLFCLIGCGEQIDKVEQDRVDPVIQLTDWCFQHWTEQQWTLGETNLPAVENQSFAEGIRKVCRARAELYAEGYEIYPFITDTMQREIYALVFSASVEDIKSHLKQHLPKLQRI</sequence>
<dbReference type="EMBL" id="PYVN01000019">
    <property type="protein sequence ID" value="PTB86392.1"/>
    <property type="molecule type" value="Genomic_DNA"/>
</dbReference>